<evidence type="ECO:0000313" key="1">
    <source>
        <dbReference type="EMBL" id="KAK6642003.1"/>
    </source>
</evidence>
<gene>
    <name evidence="1" type="ORF">RUM44_013726</name>
</gene>
<evidence type="ECO:0000313" key="2">
    <source>
        <dbReference type="Proteomes" id="UP001359485"/>
    </source>
</evidence>
<reference evidence="1 2" key="1">
    <citation type="submission" date="2023-09" db="EMBL/GenBank/DDBJ databases">
        <title>Genomes of two closely related lineages of the louse Polyplax serrata with different host specificities.</title>
        <authorList>
            <person name="Martinu J."/>
            <person name="Tarabai H."/>
            <person name="Stefka J."/>
            <person name="Hypsa V."/>
        </authorList>
    </citation>
    <scope>NUCLEOTIDE SEQUENCE [LARGE SCALE GENOMIC DNA]</scope>
    <source>
        <strain evidence="1">98ZLc_SE</strain>
    </source>
</reference>
<protein>
    <submittedName>
        <fullName evidence="1">Uncharacterized protein</fullName>
    </submittedName>
</protein>
<keyword evidence="2" id="KW-1185">Reference proteome</keyword>
<organism evidence="1 2">
    <name type="scientific">Polyplax serrata</name>
    <name type="common">Common mouse louse</name>
    <dbReference type="NCBI Taxonomy" id="468196"/>
    <lineage>
        <taxon>Eukaryota</taxon>
        <taxon>Metazoa</taxon>
        <taxon>Ecdysozoa</taxon>
        <taxon>Arthropoda</taxon>
        <taxon>Hexapoda</taxon>
        <taxon>Insecta</taxon>
        <taxon>Pterygota</taxon>
        <taxon>Neoptera</taxon>
        <taxon>Paraneoptera</taxon>
        <taxon>Psocodea</taxon>
        <taxon>Troctomorpha</taxon>
        <taxon>Phthiraptera</taxon>
        <taxon>Anoplura</taxon>
        <taxon>Polyplacidae</taxon>
        <taxon>Polyplax</taxon>
    </lineage>
</organism>
<dbReference type="InterPro" id="IPR040126">
    <property type="entry name" value="STOX1/2"/>
</dbReference>
<sequence length="283" mass="32282">MSGRNQIYMNASPVRQAGSKCNLILQKCLAIQLHKTRTIPCPTGGPGRTGDGGDYWMYDNGYLLFQGFLEANSKCFWNLSLLEAMKELQFEGYVSQGILLVRGSPCALEVIRSAWSRNVLKAPTNYTISQVGRPFNEPKKVEAIRFQELVPVDYCGSTSSNKRILWERVQDLKMCTALKRQDRAWRQIRVVVMKKSEPEGGAQDGLLTEETVVPGTRYIHGYHWTWHPLTPVKGSTLSSTARVLGISHKSQYYSRHELISHVGRQHPQPDFFQQRVTPFLWHR</sequence>
<dbReference type="PANTHER" id="PTHR22437:SF0">
    <property type="entry name" value="FI21431P1"/>
    <property type="match status" value="1"/>
</dbReference>
<name>A0ABR1BEY8_POLSC</name>
<comment type="caution">
    <text evidence="1">The sequence shown here is derived from an EMBL/GenBank/DDBJ whole genome shotgun (WGS) entry which is preliminary data.</text>
</comment>
<accession>A0ABR1BEY8</accession>
<dbReference type="Proteomes" id="UP001359485">
    <property type="component" value="Unassembled WGS sequence"/>
</dbReference>
<dbReference type="PANTHER" id="PTHR22437">
    <property type="entry name" value="WINGED HELIX DOMAIN-CONTAINING PROTEIN"/>
    <property type="match status" value="1"/>
</dbReference>
<dbReference type="EMBL" id="JAWJWF010000001">
    <property type="protein sequence ID" value="KAK6642003.1"/>
    <property type="molecule type" value="Genomic_DNA"/>
</dbReference>
<proteinExistence type="predicted"/>